<reference evidence="2 3" key="1">
    <citation type="submission" date="2021-01" db="EMBL/GenBank/DDBJ databases">
        <title>Whole genome shotgun sequence of Planotetraspora mira NBRC 15435.</title>
        <authorList>
            <person name="Komaki H."/>
            <person name="Tamura T."/>
        </authorList>
    </citation>
    <scope>NUCLEOTIDE SEQUENCE [LARGE SCALE GENOMIC DNA]</scope>
    <source>
        <strain evidence="2 3">NBRC 15435</strain>
    </source>
</reference>
<dbReference type="Proteomes" id="UP000650628">
    <property type="component" value="Unassembled WGS sequence"/>
</dbReference>
<dbReference type="EMBL" id="BOOO01000046">
    <property type="protein sequence ID" value="GII34082.1"/>
    <property type="molecule type" value="Genomic_DNA"/>
</dbReference>
<keyword evidence="3" id="KW-1185">Reference proteome</keyword>
<dbReference type="AlphaFoldDB" id="A0A8J3TXH6"/>
<dbReference type="Gene3D" id="1.20.120.520">
    <property type="entry name" value="nmb1532 protein domain like"/>
    <property type="match status" value="1"/>
</dbReference>
<dbReference type="InterPro" id="IPR012312">
    <property type="entry name" value="Hemerythrin-like"/>
</dbReference>
<sequence length="216" mass="23203">MSLLTSVLNMLNPTAEPMAVLETRLVHNVHRQATALLVEAAGRPSVPAAALAELREFLVAHLHHHHESEDDDLWPMIIAVAPQAAEGLAALSVEHHRLDAALEALSAVTVADGADRAVLREAATAVRDLVLHHLEDEEPLLFPALRDQVSPEAWADFAKKVIETSPTLAAHLLVGFFDRVGTPEEVALALPPIPEPVLAAMRQQAQATFEALGETG</sequence>
<protein>
    <recommendedName>
        <fullName evidence="1">Hemerythrin-like domain-containing protein</fullName>
    </recommendedName>
</protein>
<comment type="caution">
    <text evidence="2">The sequence shown here is derived from an EMBL/GenBank/DDBJ whole genome shotgun (WGS) entry which is preliminary data.</text>
</comment>
<gene>
    <name evidence="2" type="ORF">Pmi06nite_75240</name>
</gene>
<dbReference type="Pfam" id="PF01814">
    <property type="entry name" value="Hemerythrin"/>
    <property type="match status" value="1"/>
</dbReference>
<feature type="domain" description="Hemerythrin-like" evidence="1">
    <location>
        <begin position="26"/>
        <end position="145"/>
    </location>
</feature>
<evidence type="ECO:0000259" key="1">
    <source>
        <dbReference type="Pfam" id="PF01814"/>
    </source>
</evidence>
<name>A0A8J3TXH6_9ACTN</name>
<dbReference type="CDD" id="cd12108">
    <property type="entry name" value="Hr-like"/>
    <property type="match status" value="1"/>
</dbReference>
<organism evidence="2 3">
    <name type="scientific">Planotetraspora mira</name>
    <dbReference type="NCBI Taxonomy" id="58121"/>
    <lineage>
        <taxon>Bacteria</taxon>
        <taxon>Bacillati</taxon>
        <taxon>Actinomycetota</taxon>
        <taxon>Actinomycetes</taxon>
        <taxon>Streptosporangiales</taxon>
        <taxon>Streptosporangiaceae</taxon>
        <taxon>Planotetraspora</taxon>
    </lineage>
</organism>
<accession>A0A8J3TXH6</accession>
<evidence type="ECO:0000313" key="2">
    <source>
        <dbReference type="EMBL" id="GII34082.1"/>
    </source>
</evidence>
<evidence type="ECO:0000313" key="3">
    <source>
        <dbReference type="Proteomes" id="UP000650628"/>
    </source>
</evidence>
<proteinExistence type="predicted"/>